<feature type="region of interest" description="Disordered" evidence="3">
    <location>
        <begin position="979"/>
        <end position="1081"/>
    </location>
</feature>
<dbReference type="EMBL" id="LR865434">
    <property type="protein sequence ID" value="CAD2112068.1"/>
    <property type="molecule type" value="Genomic_DNA"/>
</dbReference>
<dbReference type="VEuPathDB" id="PlasmoDB:PVVCY_0500530"/>
<feature type="compositionally biased region" description="Basic and acidic residues" evidence="3">
    <location>
        <begin position="616"/>
        <end position="632"/>
    </location>
</feature>
<keyword evidence="2" id="KW-0539">Nucleus</keyword>
<dbReference type="PANTHER" id="PTHR22812">
    <property type="entry name" value="CHROMOBOX PROTEIN"/>
    <property type="match status" value="1"/>
</dbReference>
<dbReference type="VEuPathDB" id="PlasmoDB:PVLDE_0500530"/>
<evidence type="ECO:0000313" key="4">
    <source>
        <dbReference type="EMBL" id="CAD2112068.1"/>
    </source>
</evidence>
<accession>A0A6V7TG04</accession>
<evidence type="ECO:0000313" key="5">
    <source>
        <dbReference type="Proteomes" id="UP000515697"/>
    </source>
</evidence>
<feature type="region of interest" description="Disordered" evidence="3">
    <location>
        <begin position="588"/>
        <end position="632"/>
    </location>
</feature>
<comment type="subcellular location">
    <subcellularLocation>
        <location evidence="1">Nucleus</location>
    </subcellularLocation>
</comment>
<name>A0A6V7TG04_PLAVN</name>
<evidence type="ECO:0000256" key="3">
    <source>
        <dbReference type="SAM" id="MobiDB-lite"/>
    </source>
</evidence>
<protein>
    <submittedName>
        <fullName evidence="4">Uncharacterized protein</fullName>
    </submittedName>
</protein>
<organism evidence="4 5">
    <name type="scientific">Plasmodium vinckei</name>
    <dbReference type="NCBI Taxonomy" id="5860"/>
    <lineage>
        <taxon>Eukaryota</taxon>
        <taxon>Sar</taxon>
        <taxon>Alveolata</taxon>
        <taxon>Apicomplexa</taxon>
        <taxon>Aconoidasida</taxon>
        <taxon>Haemosporida</taxon>
        <taxon>Plasmodiidae</taxon>
        <taxon>Plasmodium</taxon>
        <taxon>Plasmodium (Vinckeia)</taxon>
    </lineage>
</organism>
<dbReference type="GO" id="GO:0005634">
    <property type="term" value="C:nucleus"/>
    <property type="evidence" value="ECO:0007669"/>
    <property type="project" value="UniProtKB-SubCell"/>
</dbReference>
<reference evidence="4 5" key="1">
    <citation type="submission" date="2020-08" db="EMBL/GenBank/DDBJ databases">
        <authorList>
            <person name="Ramaprasad A."/>
        </authorList>
    </citation>
    <scope>NUCLEOTIDE SEQUENCE [LARGE SCALE GENOMIC DNA]</scope>
</reference>
<feature type="compositionally biased region" description="Basic and acidic residues" evidence="3">
    <location>
        <begin position="979"/>
        <end position="1027"/>
    </location>
</feature>
<evidence type="ECO:0000256" key="2">
    <source>
        <dbReference type="ARBA" id="ARBA00023242"/>
    </source>
</evidence>
<dbReference type="VEuPathDB" id="PlasmoDB:PVSEL_1305530"/>
<dbReference type="VEuPathDB" id="PlasmoDB:PVPCR_1305440"/>
<evidence type="ECO:0000256" key="1">
    <source>
        <dbReference type="ARBA" id="ARBA00004123"/>
    </source>
</evidence>
<dbReference type="InterPro" id="IPR051219">
    <property type="entry name" value="Heterochromatin_chromo-domain"/>
</dbReference>
<dbReference type="Proteomes" id="UP000515697">
    <property type="component" value="Chromosome PVSEL_13"/>
</dbReference>
<gene>
    <name evidence="4" type="ORF">PVSEL_1305530</name>
</gene>
<dbReference type="VEuPathDB" id="PlasmoDB:PVBDA_0500560"/>
<feature type="compositionally biased region" description="Basic and acidic residues" evidence="3">
    <location>
        <begin position="1071"/>
        <end position="1081"/>
    </location>
</feature>
<sequence length="1629" mass="191873">MNGRISKKKNTISENIRETKEERILKRFEENKTKWEKKSKILMEKTNKKDTLADQGEKYREKNELNTLLEYLKKEDERKVQWENNLRMEPEKIKFQKTTKKLNIYNKISKEQNNNIFDKVFEQKYQSEDKEKNNEDYVYVTNKDAKKEEYQEIIVNKIKNNLEFFLSNFAIPLSDDLYIQGKPIEEENTESNIINKLSSNEQTELDTLEKEMDPLGLDKSQQANSIDHENVNKSSYDEPIKVNCSCINIESNGKNIINKFVFLQNITSSTIIYIISLKNKMKIKNSILKLNDILYLGKKKNYNLFIFPKTGYIKPGETIKINFNFIFDSFSYSFGLIQIKCFYKNKICKKNIYISINPFTEMLDTFTNGKITQSDKKKIKKLIKKNNNFKLLSKHTITQNKILLPNKQKLENLIKYIYSDYNISINSFENFMKNKKEDINDSLKMIEKNQVPTNKSDNIYGKLIGSNICQSDLKNNMNGFLYHTKNKTLQYIKEVGSNSEVPFFNFNTDDYINFESNIFNYKLETILNEPNGIQPTLSFNVCKNNEIFCEAIYNYISHFVHTCQTREYMSKSPDDNFMLANKNGETNLEYSTQPSKIPDVQMTRSGTTSGLKKGGKKSEKKGEKKNEKESDKLIQEQIIQNRDLINKEFESIYLHTHTTNYSTYFMNHIYIQNKLNNSHIFYFYNYFKIIQYINQYFILDQNSIDSNSPKQNVFIYMNTDLCNNIFLYILEKLGSDFFPENDTNILNNLFYESKIKYILNKLTKLFSDYFSSILLSIRNGAINVYAYLGEIKIVKEKVNFLNAFLVAYLKGFIYKIVKKAYTIHILENKNDIIENVEMAVVGEEKVEMAVVGEEKVEMAMAGEEKANKDVIGEEKVDMAMAGEEKADQTVINDNVSCKNFDFFCEKKEIYDEICNSICEYKNGTQSDDLQNGEINDQSRCEGNIFLIRDHKMFSQIVYEKNTNQMQIDVEKNLEKFKETKESEKNKEKEKNKESEKNKEKEKNKESEKNKEKEKSKVDINSSKDKRSGQTKMSLKNSQDKKNEHGKSKKSKKNSKNNYEENILEKKKTHIQLKEDKSDHSESNFTNYHFFKMFEILNIETCIIDDKEILKTSGIQYNNFSSYIFTLLKKKIPENVEIKVGYTMRQEVYLLLYIFNIISVEHINFLFNHFTNPNILLYIDYLKSNANHFLDIFKNILQFFSMKNYLSKFIFENKIPLSIHYDHFLENNMELQTDEQKETLNFSNQIYKNIRENWRPNGIKNESNVDAKYICIMSPNIKNEILNFTNINEISEWIKLLNIIIFLNISDVYIYGDLFLLFLFFIYDSDILKGHISKSRDDITTMLVHPNGIHQESINQNDKVENACFKIIDISNIPEHILFSFKFCIFNIIEQYEKYKINIHFPYDIYVKPNFNTFQNDNPSLYCLLPYTNYSAMIKHAKQIFIKKYSEHINQTIQSQLANSNTTTSSINRIFCDDSKLDTCQDSLKQSDYQNVSDNGEGQRENHKTVSSILNIGSISMNNVLKNVNKKNKILWLCGSFEKYINNDNKNSMEIFNHFLNISKNEQTNFNNIQKDDSEIYANNLLILNNEIYSLYIYHAPKELRLNFVFNTHHILTNIFDHCYFAPQSVHKMV</sequence>
<proteinExistence type="predicted"/>